<dbReference type="SUPFAM" id="SSF53335">
    <property type="entry name" value="S-adenosyl-L-methionine-dependent methyltransferases"/>
    <property type="match status" value="1"/>
</dbReference>
<sequence>MSDIKEKTLRLIDGLKATCQSYGMGNDGNEYKIITQVFLYKFLNDKFGYELKNAKSEIAKKLTGDVKWETAYENLSDDERMLIQSAISPDVPMLEPYHLIANLWNQQGKGDFDTIFDSTMTDIAEQNADIFSTQTTANTKIPLFEALTPFVTDSAQRAPFARALVDKLVNFSFEEAFAQNYDFFSSIFEYLIKDYNTAGGGKYAEYYTPHAIATIMARLLVGDNVDLHSMECYDPSAGTGTLLMALSHQIGEERCTIFSQDISQRSNKMLKLNLLLNGLVSSLDNAIQGDTLVSPYHKSDDGQQLRQFDFVVSNPPFKMDFSDTREKIAAMPARFWAGVPNVPAKKKESMAIYTCFIQHVINSLKKTGKGAIVIPTGFITAKSGIENKILHKIVDDKVVFGCVSMPSNVFANTGTNVSVLFFDRSATADKVILIDASKLGEEYKDANGLKKVRLNDEEIEKIVGTFQRKEAVEDFSVAVSYDEIKEKGYSLSAGQYFDIKIDYVDITEEEFNFRMADYKQILSEQFAESHRLEEEIMKQLDALQFNANVGNNE</sequence>
<dbReference type="AlphaFoldDB" id="A0A015TZT1"/>
<dbReference type="PRINTS" id="PR00507">
    <property type="entry name" value="N12N6MTFRASE"/>
</dbReference>
<reference evidence="9 10" key="1">
    <citation type="submission" date="2014-02" db="EMBL/GenBank/DDBJ databases">
        <authorList>
            <person name="Sears C."/>
            <person name="Carroll K."/>
            <person name="Sack B.R."/>
            <person name="Qadri F."/>
            <person name="Myers L.L."/>
            <person name="Chung G.-T."/>
            <person name="Escheverria P."/>
            <person name="Fraser C.M."/>
            <person name="Sadzewicz L."/>
            <person name="Shefchek K.A."/>
            <person name="Tallon L."/>
            <person name="Das S.P."/>
            <person name="Daugherty S."/>
            <person name="Mongodin E.F."/>
        </authorList>
    </citation>
    <scope>NUCLEOTIDE SEQUENCE [LARGE SCALE GENOMIC DNA]</scope>
    <source>
        <strain evidence="10">3998T(B)3</strain>
    </source>
</reference>
<dbReference type="InterPro" id="IPR051537">
    <property type="entry name" value="DNA_Adenine_Mtase"/>
</dbReference>
<protein>
    <recommendedName>
        <fullName evidence="2">site-specific DNA-methyltransferase (adenine-specific)</fullName>
        <ecNumber evidence="2">2.1.1.72</ecNumber>
    </recommendedName>
</protein>
<keyword evidence="5" id="KW-0949">S-adenosyl-L-methionine</keyword>
<feature type="domain" description="DNA methylase adenine-specific" evidence="8">
    <location>
        <begin position="180"/>
        <end position="498"/>
    </location>
</feature>
<dbReference type="GO" id="GO:0008170">
    <property type="term" value="F:N-methyltransferase activity"/>
    <property type="evidence" value="ECO:0007669"/>
    <property type="project" value="InterPro"/>
</dbReference>
<dbReference type="RefSeq" id="WP_005795766.1">
    <property type="nucleotide sequence ID" value="NZ_JGDB01000332.1"/>
</dbReference>
<evidence type="ECO:0000259" key="8">
    <source>
        <dbReference type="Pfam" id="PF02384"/>
    </source>
</evidence>
<comment type="caution">
    <text evidence="9">The sequence shown here is derived from an EMBL/GenBank/DDBJ whole genome shotgun (WGS) entry which is preliminary data.</text>
</comment>
<dbReference type="Pfam" id="PF02384">
    <property type="entry name" value="N6_Mtase"/>
    <property type="match status" value="1"/>
</dbReference>
<comment type="catalytic activity">
    <reaction evidence="7">
        <text>a 2'-deoxyadenosine in DNA + S-adenosyl-L-methionine = an N(6)-methyl-2'-deoxyadenosine in DNA + S-adenosyl-L-homocysteine + H(+)</text>
        <dbReference type="Rhea" id="RHEA:15197"/>
        <dbReference type="Rhea" id="RHEA-COMP:12418"/>
        <dbReference type="Rhea" id="RHEA-COMP:12419"/>
        <dbReference type="ChEBI" id="CHEBI:15378"/>
        <dbReference type="ChEBI" id="CHEBI:57856"/>
        <dbReference type="ChEBI" id="CHEBI:59789"/>
        <dbReference type="ChEBI" id="CHEBI:90615"/>
        <dbReference type="ChEBI" id="CHEBI:90616"/>
        <dbReference type="EC" id="2.1.1.72"/>
    </reaction>
</comment>
<dbReference type="Gene3D" id="3.40.50.150">
    <property type="entry name" value="Vaccinia Virus protein VP39"/>
    <property type="match status" value="1"/>
</dbReference>
<dbReference type="Proteomes" id="UP000020773">
    <property type="component" value="Unassembled WGS sequence"/>
</dbReference>
<dbReference type="GO" id="GO:0003677">
    <property type="term" value="F:DNA binding"/>
    <property type="evidence" value="ECO:0007669"/>
    <property type="project" value="InterPro"/>
</dbReference>
<dbReference type="InterPro" id="IPR002052">
    <property type="entry name" value="DNA_methylase_N6_adenine_CS"/>
</dbReference>
<keyword evidence="3 9" id="KW-0489">Methyltransferase</keyword>
<proteinExistence type="inferred from homology"/>
<dbReference type="InterPro" id="IPR003356">
    <property type="entry name" value="DNA_methylase_A-5"/>
</dbReference>
<keyword evidence="4" id="KW-0808">Transferase</keyword>
<gene>
    <name evidence="9" type="ORF">M125_5392</name>
</gene>
<comment type="similarity">
    <text evidence="1">Belongs to the N(4)/N(6)-methyltransferase family.</text>
</comment>
<dbReference type="PANTHER" id="PTHR42933">
    <property type="entry name" value="SLR6095 PROTEIN"/>
    <property type="match status" value="1"/>
</dbReference>
<dbReference type="PROSITE" id="PS00092">
    <property type="entry name" value="N6_MTASE"/>
    <property type="match status" value="1"/>
</dbReference>
<keyword evidence="6" id="KW-0680">Restriction system</keyword>
<evidence type="ECO:0000256" key="1">
    <source>
        <dbReference type="ARBA" id="ARBA00006594"/>
    </source>
</evidence>
<dbReference type="InterPro" id="IPR029063">
    <property type="entry name" value="SAM-dependent_MTases_sf"/>
</dbReference>
<evidence type="ECO:0000256" key="6">
    <source>
        <dbReference type="ARBA" id="ARBA00022747"/>
    </source>
</evidence>
<dbReference type="GO" id="GO:0009007">
    <property type="term" value="F:site-specific DNA-methyltransferase (adenine-specific) activity"/>
    <property type="evidence" value="ECO:0007669"/>
    <property type="project" value="UniProtKB-EC"/>
</dbReference>
<evidence type="ECO:0000256" key="5">
    <source>
        <dbReference type="ARBA" id="ARBA00022691"/>
    </source>
</evidence>
<dbReference type="PATRIC" id="fig|1339316.3.peg.5100"/>
<name>A0A015TZT1_BACFG</name>
<dbReference type="PANTHER" id="PTHR42933:SF1">
    <property type="entry name" value="SITE-SPECIFIC DNA-METHYLTRANSFERASE (ADENINE-SPECIFIC)"/>
    <property type="match status" value="1"/>
</dbReference>
<dbReference type="EC" id="2.1.1.72" evidence="2"/>
<dbReference type="EMBL" id="JGDB01000332">
    <property type="protein sequence ID" value="EXY87982.1"/>
    <property type="molecule type" value="Genomic_DNA"/>
</dbReference>
<evidence type="ECO:0000256" key="7">
    <source>
        <dbReference type="ARBA" id="ARBA00047942"/>
    </source>
</evidence>
<dbReference type="GO" id="GO:0009307">
    <property type="term" value="P:DNA restriction-modification system"/>
    <property type="evidence" value="ECO:0007669"/>
    <property type="project" value="UniProtKB-KW"/>
</dbReference>
<evidence type="ECO:0000313" key="9">
    <source>
        <dbReference type="EMBL" id="EXY87982.1"/>
    </source>
</evidence>
<organism evidence="9 10">
    <name type="scientific">Bacteroides fragilis str. 3998T(B)3</name>
    <dbReference type="NCBI Taxonomy" id="1339316"/>
    <lineage>
        <taxon>Bacteria</taxon>
        <taxon>Pseudomonadati</taxon>
        <taxon>Bacteroidota</taxon>
        <taxon>Bacteroidia</taxon>
        <taxon>Bacteroidales</taxon>
        <taxon>Bacteroidaceae</taxon>
        <taxon>Bacteroides</taxon>
    </lineage>
</organism>
<evidence type="ECO:0000256" key="4">
    <source>
        <dbReference type="ARBA" id="ARBA00022679"/>
    </source>
</evidence>
<evidence type="ECO:0000256" key="2">
    <source>
        <dbReference type="ARBA" id="ARBA00011900"/>
    </source>
</evidence>
<accession>A0A015TZT1</accession>
<evidence type="ECO:0000256" key="3">
    <source>
        <dbReference type="ARBA" id="ARBA00022603"/>
    </source>
</evidence>
<dbReference type="GO" id="GO:0032259">
    <property type="term" value="P:methylation"/>
    <property type="evidence" value="ECO:0007669"/>
    <property type="project" value="UniProtKB-KW"/>
</dbReference>
<evidence type="ECO:0000313" key="10">
    <source>
        <dbReference type="Proteomes" id="UP000020773"/>
    </source>
</evidence>